<organism evidence="4 5">
    <name type="scientific">Microdochium bolleyi</name>
    <dbReference type="NCBI Taxonomy" id="196109"/>
    <lineage>
        <taxon>Eukaryota</taxon>
        <taxon>Fungi</taxon>
        <taxon>Dikarya</taxon>
        <taxon>Ascomycota</taxon>
        <taxon>Pezizomycotina</taxon>
        <taxon>Sordariomycetes</taxon>
        <taxon>Xylariomycetidae</taxon>
        <taxon>Xylariales</taxon>
        <taxon>Microdochiaceae</taxon>
        <taxon>Microdochium</taxon>
    </lineage>
</organism>
<dbReference type="AlphaFoldDB" id="A0A136IT46"/>
<dbReference type="GO" id="GO:0000981">
    <property type="term" value="F:DNA-binding transcription factor activity, RNA polymerase II-specific"/>
    <property type="evidence" value="ECO:0007669"/>
    <property type="project" value="InterPro"/>
</dbReference>
<dbReference type="EMBL" id="KQ964259">
    <property type="protein sequence ID" value="KXJ88184.1"/>
    <property type="molecule type" value="Genomic_DNA"/>
</dbReference>
<protein>
    <recommendedName>
        <fullName evidence="3">Zn(2)-C6 fungal-type domain-containing protein</fullName>
    </recommendedName>
</protein>
<evidence type="ECO:0000259" key="3">
    <source>
        <dbReference type="PROSITE" id="PS50048"/>
    </source>
</evidence>
<keyword evidence="1" id="KW-0539">Nucleus</keyword>
<dbReference type="InterPro" id="IPR001138">
    <property type="entry name" value="Zn2Cys6_DnaBD"/>
</dbReference>
<dbReference type="PROSITE" id="PS50048">
    <property type="entry name" value="ZN2_CY6_FUNGAL_2"/>
    <property type="match status" value="1"/>
</dbReference>
<dbReference type="PANTHER" id="PTHR47256">
    <property type="entry name" value="ZN(II)2CYS6 TRANSCRIPTION FACTOR (EUROFUNG)-RELATED"/>
    <property type="match status" value="1"/>
</dbReference>
<dbReference type="SMART" id="SM00066">
    <property type="entry name" value="GAL4"/>
    <property type="match status" value="1"/>
</dbReference>
<proteinExistence type="predicted"/>
<evidence type="ECO:0000313" key="4">
    <source>
        <dbReference type="EMBL" id="KXJ88184.1"/>
    </source>
</evidence>
<sequence length="207" mass="22694">MGGGVAPPRLRPLLPAQPPQSEAPGRATDTAPGPRGSHGACEGCRRRKAKCDGARPACRGCVRRKLPCHYGGYEGETPRQALKRKYGELQSLDSDYACVFAALRDRPEAEATTIFRRLRQAGDVRSLARHIEQGDLLLQMTLAPVMDMHYHQYPLCSPTPASPLPPRDNRYLDSFGHDWIRRPASAQAVMSANGAVRGPCLKPYHTA</sequence>
<dbReference type="OrthoDB" id="426882at2759"/>
<feature type="domain" description="Zn(2)-C6 fungal-type" evidence="3">
    <location>
        <begin position="40"/>
        <end position="70"/>
    </location>
</feature>
<dbReference type="InterPro" id="IPR036864">
    <property type="entry name" value="Zn2-C6_fun-type_DNA-bd_sf"/>
</dbReference>
<feature type="region of interest" description="Disordered" evidence="2">
    <location>
        <begin position="1"/>
        <end position="42"/>
    </location>
</feature>
<feature type="compositionally biased region" description="Low complexity" evidence="2">
    <location>
        <begin position="1"/>
        <end position="14"/>
    </location>
</feature>
<name>A0A136IT46_9PEZI</name>
<dbReference type="InParanoid" id="A0A136IT46"/>
<dbReference type="Proteomes" id="UP000070501">
    <property type="component" value="Unassembled WGS sequence"/>
</dbReference>
<accession>A0A136IT46</accession>
<dbReference type="InterPro" id="IPR053187">
    <property type="entry name" value="Notoamide_regulator"/>
</dbReference>
<dbReference type="SUPFAM" id="SSF57701">
    <property type="entry name" value="Zn2/Cys6 DNA-binding domain"/>
    <property type="match status" value="1"/>
</dbReference>
<evidence type="ECO:0000256" key="1">
    <source>
        <dbReference type="ARBA" id="ARBA00023242"/>
    </source>
</evidence>
<reference evidence="5" key="1">
    <citation type="submission" date="2016-02" db="EMBL/GenBank/DDBJ databases">
        <title>Draft genome sequence of Microdochium bolleyi, a fungal endophyte of beachgrass.</title>
        <authorList>
            <consortium name="DOE Joint Genome Institute"/>
            <person name="David A.S."/>
            <person name="May G."/>
            <person name="Haridas S."/>
            <person name="Lim J."/>
            <person name="Wang M."/>
            <person name="Labutti K."/>
            <person name="Lipzen A."/>
            <person name="Barry K."/>
            <person name="Grigoriev I.V."/>
        </authorList>
    </citation>
    <scope>NUCLEOTIDE SEQUENCE [LARGE SCALE GENOMIC DNA]</scope>
    <source>
        <strain evidence="5">J235TASD1</strain>
    </source>
</reference>
<evidence type="ECO:0000256" key="2">
    <source>
        <dbReference type="SAM" id="MobiDB-lite"/>
    </source>
</evidence>
<gene>
    <name evidence="4" type="ORF">Micbo1qcDRAFT_207448</name>
</gene>
<dbReference type="Gene3D" id="4.10.240.10">
    <property type="entry name" value="Zn(2)-C6 fungal-type DNA-binding domain"/>
    <property type="match status" value="1"/>
</dbReference>
<dbReference type="Pfam" id="PF00172">
    <property type="entry name" value="Zn_clus"/>
    <property type="match status" value="1"/>
</dbReference>
<dbReference type="CDD" id="cd00067">
    <property type="entry name" value="GAL4"/>
    <property type="match status" value="1"/>
</dbReference>
<dbReference type="STRING" id="196109.A0A136IT46"/>
<keyword evidence="5" id="KW-1185">Reference proteome</keyword>
<dbReference type="PANTHER" id="PTHR47256:SF1">
    <property type="entry name" value="ZN(II)2CYS6 TRANSCRIPTION FACTOR (EUROFUNG)"/>
    <property type="match status" value="1"/>
</dbReference>
<dbReference type="GO" id="GO:0008270">
    <property type="term" value="F:zinc ion binding"/>
    <property type="evidence" value="ECO:0007669"/>
    <property type="project" value="InterPro"/>
</dbReference>
<dbReference type="PROSITE" id="PS00463">
    <property type="entry name" value="ZN2_CY6_FUNGAL_1"/>
    <property type="match status" value="1"/>
</dbReference>
<evidence type="ECO:0000313" key="5">
    <source>
        <dbReference type="Proteomes" id="UP000070501"/>
    </source>
</evidence>